<feature type="signal peptide" evidence="1">
    <location>
        <begin position="1"/>
        <end position="23"/>
    </location>
</feature>
<name>A0A6L5XA70_9BACT</name>
<dbReference type="EMBL" id="VULT01000006">
    <property type="protein sequence ID" value="MSS17141.1"/>
    <property type="molecule type" value="Genomic_DNA"/>
</dbReference>
<organism evidence="3 4">
    <name type="scientific">Sodaliphilus pleomorphus</name>
    <dbReference type="NCBI Taxonomy" id="2606626"/>
    <lineage>
        <taxon>Bacteria</taxon>
        <taxon>Pseudomonadati</taxon>
        <taxon>Bacteroidota</taxon>
        <taxon>Bacteroidia</taxon>
        <taxon>Bacteroidales</taxon>
        <taxon>Muribaculaceae</taxon>
        <taxon>Sodaliphilus</taxon>
    </lineage>
</organism>
<evidence type="ECO:0000256" key="1">
    <source>
        <dbReference type="SAM" id="SignalP"/>
    </source>
</evidence>
<feature type="chain" id="PRO_5026807757" evidence="1">
    <location>
        <begin position="24"/>
        <end position="230"/>
    </location>
</feature>
<dbReference type="AlphaFoldDB" id="A0A6L5XA70"/>
<gene>
    <name evidence="3" type="ORF">FYJ29_05095</name>
</gene>
<dbReference type="Pfam" id="PF13568">
    <property type="entry name" value="OMP_b-brl_2"/>
    <property type="match status" value="1"/>
</dbReference>
<evidence type="ECO:0000259" key="2">
    <source>
        <dbReference type="Pfam" id="PF13568"/>
    </source>
</evidence>
<keyword evidence="4" id="KW-1185">Reference proteome</keyword>
<evidence type="ECO:0000313" key="3">
    <source>
        <dbReference type="EMBL" id="MSS17141.1"/>
    </source>
</evidence>
<reference evidence="3 4" key="1">
    <citation type="submission" date="2019-08" db="EMBL/GenBank/DDBJ databases">
        <title>In-depth cultivation of the pig gut microbiome towards novel bacterial diversity and tailored functional studies.</title>
        <authorList>
            <person name="Wylensek D."/>
            <person name="Hitch T.C.A."/>
            <person name="Clavel T."/>
        </authorList>
    </citation>
    <scope>NUCLEOTIDE SEQUENCE [LARGE SCALE GENOMIC DNA]</scope>
    <source>
        <strain evidence="3 4">Oil-RF-744-WCA-WT-10</strain>
    </source>
</reference>
<accession>A0A6L5XA70</accession>
<keyword evidence="1" id="KW-0732">Signal</keyword>
<evidence type="ECO:0000313" key="4">
    <source>
        <dbReference type="Proteomes" id="UP000483362"/>
    </source>
</evidence>
<feature type="domain" description="Outer membrane protein beta-barrel" evidence="2">
    <location>
        <begin position="23"/>
        <end position="203"/>
    </location>
</feature>
<sequence length="230" mass="26139">MKMRTFTFLLSLVLYSWTQVAIAQNHYEGNISVGGQAGASFSRVNFSPSVPQSLQSGVVLGGAFRYVEEKHFGLIAELNVEQRGWKEKFDGYDYAYQRRFTYIQLPVLTHVYFGNNKIHGFFNAGPEIGYMITSSQKSNFDYSNVKAIDGFPSSNRNVDQYTLKVKNHLDYGISAGLGLEWFQSLKQSFKLEGRFYYGLGDVFSNHKTDPFSASNSMSVMVTLGYFYRLK</sequence>
<proteinExistence type="predicted"/>
<protein>
    <submittedName>
        <fullName evidence="3">PorT family protein</fullName>
    </submittedName>
</protein>
<dbReference type="InterPro" id="IPR025665">
    <property type="entry name" value="Beta-barrel_OMP_2"/>
</dbReference>
<dbReference type="Proteomes" id="UP000483362">
    <property type="component" value="Unassembled WGS sequence"/>
</dbReference>
<comment type="caution">
    <text evidence="3">The sequence shown here is derived from an EMBL/GenBank/DDBJ whole genome shotgun (WGS) entry which is preliminary data.</text>
</comment>